<dbReference type="EMBL" id="MLJW01008334">
    <property type="protein sequence ID" value="OIQ64199.1"/>
    <property type="molecule type" value="Genomic_DNA"/>
</dbReference>
<organism evidence="1">
    <name type="scientific">mine drainage metagenome</name>
    <dbReference type="NCBI Taxonomy" id="410659"/>
    <lineage>
        <taxon>unclassified sequences</taxon>
        <taxon>metagenomes</taxon>
        <taxon>ecological metagenomes</taxon>
    </lineage>
</organism>
<accession>A0A1J5P8R9</accession>
<protein>
    <submittedName>
        <fullName evidence="1">Uncharacterized protein</fullName>
    </submittedName>
</protein>
<dbReference type="AlphaFoldDB" id="A0A1J5P8R9"/>
<sequence length="73" mass="8553">MYTIRASFSDSYNKILEDIRLQILKEPDSTIIGTTTDELADYYYSKKHFDPIKVDIVEILMNVTTTFRRKTKG</sequence>
<evidence type="ECO:0000313" key="1">
    <source>
        <dbReference type="EMBL" id="OIQ64199.1"/>
    </source>
</evidence>
<reference evidence="1" key="1">
    <citation type="submission" date="2016-10" db="EMBL/GenBank/DDBJ databases">
        <title>Sequence of Gallionella enrichment culture.</title>
        <authorList>
            <person name="Poehlein A."/>
            <person name="Muehling M."/>
            <person name="Daniel R."/>
        </authorList>
    </citation>
    <scope>NUCLEOTIDE SEQUENCE</scope>
</reference>
<name>A0A1J5P8R9_9ZZZZ</name>
<proteinExistence type="predicted"/>
<comment type="caution">
    <text evidence="1">The sequence shown here is derived from an EMBL/GenBank/DDBJ whole genome shotgun (WGS) entry which is preliminary data.</text>
</comment>
<gene>
    <name evidence="1" type="ORF">GALL_542520</name>
</gene>